<reference evidence="2 3" key="1">
    <citation type="journal article" date="2020" name="Antonie Van Leeuwenhoek">
        <title>Rhodopirellula heiligendammensis sp. nov., Rhodopirellula pilleata sp. nov., and Rhodopirellula solitaria sp. nov. isolated from natural or artificial marine surfaces in Northern Germany and California, USA, and emended description of the genus Rhodopirellula.</title>
        <authorList>
            <person name="Kallscheuer N."/>
            <person name="Wiegand S."/>
            <person name="Jogler M."/>
            <person name="Boedeker C."/>
            <person name="Peeters S.H."/>
            <person name="Rast P."/>
            <person name="Heuer A."/>
            <person name="Jetten M.S.M."/>
            <person name="Rohde M."/>
            <person name="Jogler C."/>
        </authorList>
    </citation>
    <scope>NUCLEOTIDE SEQUENCE [LARGE SCALE GENOMIC DNA]</scope>
    <source>
        <strain evidence="2 3">Poly21</strain>
    </source>
</reference>
<accession>A0A5C6BXD1</accession>
<dbReference type="Proteomes" id="UP000319908">
    <property type="component" value="Unassembled WGS sequence"/>
</dbReference>
<name>A0A5C6BXD1_9BACT</name>
<feature type="compositionally biased region" description="Basic and acidic residues" evidence="1">
    <location>
        <begin position="58"/>
        <end position="74"/>
    </location>
</feature>
<sequence>MDGVKFVAKMLCPWGPCPWAPVPGRRVPGGRVPGGLVVVTSLSMVVGDEDCGALVTHLDRPSLSDQTENERAEGDQSQDDDQQVGHDFELFP</sequence>
<keyword evidence="3" id="KW-1185">Reference proteome</keyword>
<protein>
    <submittedName>
        <fullName evidence="2">Uncharacterized protein</fullName>
    </submittedName>
</protein>
<dbReference type="EMBL" id="SJPU01000002">
    <property type="protein sequence ID" value="TWU15339.1"/>
    <property type="molecule type" value="Genomic_DNA"/>
</dbReference>
<evidence type="ECO:0000313" key="3">
    <source>
        <dbReference type="Proteomes" id="UP000319908"/>
    </source>
</evidence>
<dbReference type="AlphaFoldDB" id="A0A5C6BXD1"/>
<evidence type="ECO:0000256" key="1">
    <source>
        <dbReference type="SAM" id="MobiDB-lite"/>
    </source>
</evidence>
<comment type="caution">
    <text evidence="2">The sequence shown here is derived from an EMBL/GenBank/DDBJ whole genome shotgun (WGS) entry which is preliminary data.</text>
</comment>
<evidence type="ECO:0000313" key="2">
    <source>
        <dbReference type="EMBL" id="TWU15339.1"/>
    </source>
</evidence>
<organism evidence="2 3">
    <name type="scientific">Allorhodopirellula heiligendammensis</name>
    <dbReference type="NCBI Taxonomy" id="2714739"/>
    <lineage>
        <taxon>Bacteria</taxon>
        <taxon>Pseudomonadati</taxon>
        <taxon>Planctomycetota</taxon>
        <taxon>Planctomycetia</taxon>
        <taxon>Pirellulales</taxon>
        <taxon>Pirellulaceae</taxon>
        <taxon>Allorhodopirellula</taxon>
    </lineage>
</organism>
<feature type="compositionally biased region" description="Basic and acidic residues" evidence="1">
    <location>
        <begin position="83"/>
        <end position="92"/>
    </location>
</feature>
<proteinExistence type="predicted"/>
<feature type="region of interest" description="Disordered" evidence="1">
    <location>
        <begin position="58"/>
        <end position="92"/>
    </location>
</feature>
<gene>
    <name evidence="2" type="ORF">Poly21_25340</name>
</gene>